<dbReference type="PANTHER" id="PTHR43668:SF2">
    <property type="entry name" value="ALLANTOINASE"/>
    <property type="match status" value="1"/>
</dbReference>
<dbReference type="InterPro" id="IPR004722">
    <property type="entry name" value="DHOase"/>
</dbReference>
<evidence type="ECO:0000313" key="4">
    <source>
        <dbReference type="Proteomes" id="UP000608154"/>
    </source>
</evidence>
<dbReference type="AlphaFoldDB" id="A0A916TTW1"/>
<dbReference type="GO" id="GO:0046872">
    <property type="term" value="F:metal ion binding"/>
    <property type="evidence" value="ECO:0007669"/>
    <property type="project" value="InterPro"/>
</dbReference>
<accession>A0A916TTW1</accession>
<dbReference type="Gene3D" id="3.20.20.140">
    <property type="entry name" value="Metal-dependent hydrolases"/>
    <property type="match status" value="1"/>
</dbReference>
<dbReference type="InterPro" id="IPR011059">
    <property type="entry name" value="Metal-dep_hydrolase_composite"/>
</dbReference>
<gene>
    <name evidence="3" type="primary">pyrC</name>
    <name evidence="3" type="ORF">GCM10011494_28380</name>
</gene>
<evidence type="ECO:0000313" key="3">
    <source>
        <dbReference type="EMBL" id="GGC08054.1"/>
    </source>
</evidence>
<dbReference type="CDD" id="cd01317">
    <property type="entry name" value="DHOase_IIa"/>
    <property type="match status" value="1"/>
</dbReference>
<protein>
    <submittedName>
        <fullName evidence="3">Dihydroorotase</fullName>
    </submittedName>
</protein>
<dbReference type="PANTHER" id="PTHR43668">
    <property type="entry name" value="ALLANTOINASE"/>
    <property type="match status" value="1"/>
</dbReference>
<dbReference type="GO" id="GO:0006145">
    <property type="term" value="P:purine nucleobase catabolic process"/>
    <property type="evidence" value="ECO:0007669"/>
    <property type="project" value="TreeGrafter"/>
</dbReference>
<keyword evidence="1" id="KW-0665">Pyrimidine biosynthesis</keyword>
<dbReference type="SUPFAM" id="SSF51556">
    <property type="entry name" value="Metallo-dependent hydrolases"/>
    <property type="match status" value="1"/>
</dbReference>
<dbReference type="RefSeq" id="WP_188772205.1">
    <property type="nucleotide sequence ID" value="NZ_BMHK01000020.1"/>
</dbReference>
<dbReference type="InterPro" id="IPR032466">
    <property type="entry name" value="Metal_Hydrolase"/>
</dbReference>
<dbReference type="EMBL" id="BMHK01000020">
    <property type="protein sequence ID" value="GGC08054.1"/>
    <property type="molecule type" value="Genomic_DNA"/>
</dbReference>
<comment type="caution">
    <text evidence="3">The sequence shown here is derived from an EMBL/GenBank/DDBJ whole genome shotgun (WGS) entry which is preliminary data.</text>
</comment>
<sequence length="415" mass="43168">MSIHPPLTITGGKLVLPDGRIEPGSLRCEGGFIAAVGDVKPQPGDEVHDAAGKLVTPGLVDVAVFTIDKPAFHFGGITRAALMPDQNPPLDTAARVRFAAQSGKPDFWVHPLAAATRNLDGESLAEIALMREAGARAIATGRRWIQDSGTMLRLLQYAAMMDMVVVAHAEDAGLVGNAVATAGEMATRLGLPSAPAEAEALAISRDLALAEMAGARIHFRKVTTAAGLDLVRRAKGRGLGVTAGVSPAYFMLSDLAMAQFRTFAHLSPPLRCEADRKAVIAAIADGTIDMISSDHDPRGPEDKRLPFADSAPGMAGAETLLPLTMSLVRDGVISMSRAFDLLAANSASLLGVDAGRLAAGAEADIAVIDPDRPWIVDSDKMAAAAGNTPFDKQPVQGRVLALFKGGVAVKAKKAG</sequence>
<evidence type="ECO:0000256" key="1">
    <source>
        <dbReference type="ARBA" id="ARBA00022975"/>
    </source>
</evidence>
<reference evidence="3" key="2">
    <citation type="submission" date="2020-09" db="EMBL/GenBank/DDBJ databases">
        <authorList>
            <person name="Sun Q."/>
            <person name="Zhou Y."/>
        </authorList>
    </citation>
    <scope>NUCLEOTIDE SEQUENCE</scope>
    <source>
        <strain evidence="3">CGMCC 1.15095</strain>
    </source>
</reference>
<dbReference type="GO" id="GO:0005737">
    <property type="term" value="C:cytoplasm"/>
    <property type="evidence" value="ECO:0007669"/>
    <property type="project" value="TreeGrafter"/>
</dbReference>
<feature type="domain" description="Dihydroorotase catalytic" evidence="2">
    <location>
        <begin position="71"/>
        <end position="223"/>
    </location>
</feature>
<keyword evidence="4" id="KW-1185">Reference proteome</keyword>
<dbReference type="InterPro" id="IPR050138">
    <property type="entry name" value="DHOase/Allantoinase_Hydrolase"/>
</dbReference>
<dbReference type="SUPFAM" id="SSF51338">
    <property type="entry name" value="Composite domain of metallo-dependent hydrolases"/>
    <property type="match status" value="1"/>
</dbReference>
<dbReference type="Pfam" id="PF12890">
    <property type="entry name" value="DHOase"/>
    <property type="match status" value="1"/>
</dbReference>
<name>A0A916TTW1_9SPHN</name>
<organism evidence="3 4">
    <name type="scientific">Novosphingobium endophyticum</name>
    <dbReference type="NCBI Taxonomy" id="1955250"/>
    <lineage>
        <taxon>Bacteria</taxon>
        <taxon>Pseudomonadati</taxon>
        <taxon>Pseudomonadota</taxon>
        <taxon>Alphaproteobacteria</taxon>
        <taxon>Sphingomonadales</taxon>
        <taxon>Sphingomonadaceae</taxon>
        <taxon>Novosphingobium</taxon>
    </lineage>
</organism>
<dbReference type="InterPro" id="IPR024403">
    <property type="entry name" value="DHOase_cat"/>
</dbReference>
<dbReference type="GO" id="GO:0006221">
    <property type="term" value="P:pyrimidine nucleotide biosynthetic process"/>
    <property type="evidence" value="ECO:0007669"/>
    <property type="project" value="UniProtKB-KW"/>
</dbReference>
<proteinExistence type="predicted"/>
<reference evidence="3" key="1">
    <citation type="journal article" date="2014" name="Int. J. Syst. Evol. Microbiol.">
        <title>Complete genome sequence of Corynebacterium casei LMG S-19264T (=DSM 44701T), isolated from a smear-ripened cheese.</title>
        <authorList>
            <consortium name="US DOE Joint Genome Institute (JGI-PGF)"/>
            <person name="Walter F."/>
            <person name="Albersmeier A."/>
            <person name="Kalinowski J."/>
            <person name="Ruckert C."/>
        </authorList>
    </citation>
    <scope>NUCLEOTIDE SEQUENCE</scope>
    <source>
        <strain evidence="3">CGMCC 1.15095</strain>
    </source>
</reference>
<dbReference type="GO" id="GO:0004151">
    <property type="term" value="F:dihydroorotase activity"/>
    <property type="evidence" value="ECO:0007669"/>
    <property type="project" value="InterPro"/>
</dbReference>
<evidence type="ECO:0000259" key="2">
    <source>
        <dbReference type="Pfam" id="PF12890"/>
    </source>
</evidence>
<dbReference type="Proteomes" id="UP000608154">
    <property type="component" value="Unassembled WGS sequence"/>
</dbReference>
<dbReference type="GO" id="GO:0004038">
    <property type="term" value="F:allantoinase activity"/>
    <property type="evidence" value="ECO:0007669"/>
    <property type="project" value="TreeGrafter"/>
</dbReference>